<feature type="compositionally biased region" description="Basic and acidic residues" evidence="1">
    <location>
        <begin position="12"/>
        <end position="33"/>
    </location>
</feature>
<accession>A0A175W530</accession>
<feature type="region of interest" description="Disordered" evidence="1">
    <location>
        <begin position="1"/>
        <end position="33"/>
    </location>
</feature>
<evidence type="ECO:0000256" key="1">
    <source>
        <dbReference type="SAM" id="MobiDB-lite"/>
    </source>
</evidence>
<dbReference type="CDD" id="cd08557">
    <property type="entry name" value="PI-PLCc_bacteria_like"/>
    <property type="match status" value="1"/>
</dbReference>
<dbReference type="GO" id="GO:0008081">
    <property type="term" value="F:phosphoric diester hydrolase activity"/>
    <property type="evidence" value="ECO:0007669"/>
    <property type="project" value="InterPro"/>
</dbReference>
<evidence type="ECO:0000313" key="2">
    <source>
        <dbReference type="EMBL" id="KXX78817.1"/>
    </source>
</evidence>
<dbReference type="Gene3D" id="3.20.20.190">
    <property type="entry name" value="Phosphatidylinositol (PI) phosphodiesterase"/>
    <property type="match status" value="1"/>
</dbReference>
<dbReference type="InterPro" id="IPR017946">
    <property type="entry name" value="PLC-like_Pdiesterase_TIM-brl"/>
</dbReference>
<organism evidence="2 3">
    <name type="scientific">Madurella mycetomatis</name>
    <dbReference type="NCBI Taxonomy" id="100816"/>
    <lineage>
        <taxon>Eukaryota</taxon>
        <taxon>Fungi</taxon>
        <taxon>Dikarya</taxon>
        <taxon>Ascomycota</taxon>
        <taxon>Pezizomycotina</taxon>
        <taxon>Sordariomycetes</taxon>
        <taxon>Sordariomycetidae</taxon>
        <taxon>Sordariales</taxon>
        <taxon>Sordariales incertae sedis</taxon>
        <taxon>Madurella</taxon>
    </lineage>
</organism>
<dbReference type="Proteomes" id="UP000078237">
    <property type="component" value="Unassembled WGS sequence"/>
</dbReference>
<dbReference type="GO" id="GO:0006629">
    <property type="term" value="P:lipid metabolic process"/>
    <property type="evidence" value="ECO:0007669"/>
    <property type="project" value="InterPro"/>
</dbReference>
<sequence>MSAGLDMMAAHAEAKEQREREERESKQREAAAKDELYAQDLDRLVSSTQSLYPKHYVVIYFSSAAVVTWSEDTCFLRGPRKEEQLAPSNYGWSESWHSFTAVVAQGEMEYSHPGMQNNPPEWFQPASWMQVLKNDTELKNIAFPASHASFATEQALADYDVLAKSTGGDPRAQLRTYVCQEHSISTQLKMGIRMVDVRFGPETRLSVGPFLLAEFLSSPLHECEQFVSDNPTETVAVWISWNGASFDEPNGLIDTVVEIIRARPALWYTSNRWPALSEVRGKCILFRSFGSAPHKPGLGINVSPEMLELLVEEGTHNSDSLDDQDSPLVAVLTPWGDRTRGDNKHCASSLGAKLRESLRNAKKPHQGLWIFQDFVQGETVELIARMNWSVPRQ</sequence>
<keyword evidence="3" id="KW-1185">Reference proteome</keyword>
<name>A0A175W530_9PEZI</name>
<dbReference type="PANTHER" id="PTHR13593:SF113">
    <property type="entry name" value="SI:DKEY-266F7.9"/>
    <property type="match status" value="1"/>
</dbReference>
<dbReference type="EMBL" id="LCTW02000107">
    <property type="protein sequence ID" value="KXX78817.1"/>
    <property type="molecule type" value="Genomic_DNA"/>
</dbReference>
<dbReference type="OrthoDB" id="1046782at2759"/>
<dbReference type="VEuPathDB" id="FungiDB:MMYC01_205648"/>
<dbReference type="InterPro" id="IPR051057">
    <property type="entry name" value="PI-PLC_domain"/>
</dbReference>
<evidence type="ECO:0000313" key="3">
    <source>
        <dbReference type="Proteomes" id="UP000078237"/>
    </source>
</evidence>
<dbReference type="PANTHER" id="PTHR13593">
    <property type="match status" value="1"/>
</dbReference>
<reference evidence="2 3" key="1">
    <citation type="journal article" date="2016" name="Genome Announc.">
        <title>Genome Sequence of Madurella mycetomatis mm55, Isolated from a Human Mycetoma Case in Sudan.</title>
        <authorList>
            <person name="Smit S."/>
            <person name="Derks M.F."/>
            <person name="Bervoets S."/>
            <person name="Fahal A."/>
            <person name="van Leeuwen W."/>
            <person name="van Belkum A."/>
            <person name="van de Sande W.W."/>
        </authorList>
    </citation>
    <scope>NUCLEOTIDE SEQUENCE [LARGE SCALE GENOMIC DNA]</scope>
    <source>
        <strain evidence="3">mm55</strain>
    </source>
</reference>
<dbReference type="AlphaFoldDB" id="A0A175W530"/>
<comment type="caution">
    <text evidence="2">The sequence shown here is derived from an EMBL/GenBank/DDBJ whole genome shotgun (WGS) entry which is preliminary data.</text>
</comment>
<gene>
    <name evidence="2" type="ORF">MMYC01_205648</name>
</gene>
<proteinExistence type="predicted"/>
<protein>
    <submittedName>
        <fullName evidence="2">1-phosphatidylinositol phosphodiesterase</fullName>
    </submittedName>
</protein>
<dbReference type="SUPFAM" id="SSF51695">
    <property type="entry name" value="PLC-like phosphodiesterases"/>
    <property type="match status" value="1"/>
</dbReference>